<reference evidence="2" key="1">
    <citation type="submission" date="2021-03" db="EMBL/GenBank/DDBJ databases">
        <title>Roseibium sp. CAU 1637 isolated from Incheon.</title>
        <authorList>
            <person name="Kim W."/>
        </authorList>
    </citation>
    <scope>NUCLEOTIDE SEQUENCE</scope>
    <source>
        <strain evidence="2">CAU 1637</strain>
    </source>
</reference>
<keyword evidence="1" id="KW-0812">Transmembrane</keyword>
<evidence type="ECO:0000313" key="3">
    <source>
        <dbReference type="Proteomes" id="UP000664779"/>
    </source>
</evidence>
<dbReference type="AlphaFoldDB" id="A0A939J8B9"/>
<comment type="caution">
    <text evidence="2">The sequence shown here is derived from an EMBL/GenBank/DDBJ whole genome shotgun (WGS) entry which is preliminary data.</text>
</comment>
<keyword evidence="1" id="KW-1133">Transmembrane helix</keyword>
<feature type="transmembrane region" description="Helical" evidence="1">
    <location>
        <begin position="26"/>
        <end position="48"/>
    </location>
</feature>
<dbReference type="EMBL" id="JAFLNF010000003">
    <property type="protein sequence ID" value="MBO0345156.1"/>
    <property type="molecule type" value="Genomic_DNA"/>
</dbReference>
<proteinExistence type="predicted"/>
<evidence type="ECO:0000313" key="2">
    <source>
        <dbReference type="EMBL" id="MBO0345156.1"/>
    </source>
</evidence>
<sequence length="149" mass="15837">MNDLQTNSFNFNRPAILRPGVFGPTFGGMLTMMLVGLAVFLFGLSLAVSSQVNAQLAFSPDCRAHQLINVAPPNNAILLSKHPVPHRNGEASVYDIDADETYRIVDGQNSCVIAAPDPGDSYCFIARNDPTILQVGAGAIVNPPVCANP</sequence>
<dbReference type="Proteomes" id="UP000664779">
    <property type="component" value="Unassembled WGS sequence"/>
</dbReference>
<keyword evidence="1" id="KW-0472">Membrane</keyword>
<name>A0A939J8B9_9HYPH</name>
<keyword evidence="3" id="KW-1185">Reference proteome</keyword>
<evidence type="ECO:0000256" key="1">
    <source>
        <dbReference type="SAM" id="Phobius"/>
    </source>
</evidence>
<accession>A0A939J8B9</accession>
<organism evidence="2 3">
    <name type="scientific">Roseibium limicola</name>
    <dbReference type="NCBI Taxonomy" id="2816037"/>
    <lineage>
        <taxon>Bacteria</taxon>
        <taxon>Pseudomonadati</taxon>
        <taxon>Pseudomonadota</taxon>
        <taxon>Alphaproteobacteria</taxon>
        <taxon>Hyphomicrobiales</taxon>
        <taxon>Stappiaceae</taxon>
        <taxon>Roseibium</taxon>
    </lineage>
</organism>
<protein>
    <submittedName>
        <fullName evidence="2">Uncharacterized protein</fullName>
    </submittedName>
</protein>
<gene>
    <name evidence="2" type="ORF">J0X15_07990</name>
</gene>
<dbReference type="RefSeq" id="WP_206939551.1">
    <property type="nucleotide sequence ID" value="NZ_JAFLNF010000003.1"/>
</dbReference>